<name>A0A2S2PC43_SCHGA</name>
<evidence type="ECO:0000313" key="1">
    <source>
        <dbReference type="EMBL" id="MBY27031.1"/>
    </source>
</evidence>
<reference evidence="1" key="1">
    <citation type="submission" date="2018-04" db="EMBL/GenBank/DDBJ databases">
        <title>Transcriptome of Schizaphis graminum biotype I.</title>
        <authorList>
            <person name="Scully E.D."/>
            <person name="Geib S.M."/>
            <person name="Palmer N.A."/>
            <person name="Koch K."/>
            <person name="Bradshaw J."/>
            <person name="Heng-Moss T."/>
            <person name="Sarath G."/>
        </authorList>
    </citation>
    <scope>NUCLEOTIDE SEQUENCE</scope>
</reference>
<accession>A0A2S2PC43</accession>
<sequence>MKTPTTPPHAAIYYIIILYEVPTAENVIVRVGRALPGSLQLPDGHVLAKWPVNTHRSSATYTTEYYVHGVSSRLLSCRHSTVYKIASVAKKNFNFNMFLNYYYFKIKITEKIRHRNRVFS</sequence>
<dbReference type="AlphaFoldDB" id="A0A2S2PC43"/>
<organism evidence="1">
    <name type="scientific">Schizaphis graminum</name>
    <name type="common">Green bug aphid</name>
    <dbReference type="NCBI Taxonomy" id="13262"/>
    <lineage>
        <taxon>Eukaryota</taxon>
        <taxon>Metazoa</taxon>
        <taxon>Ecdysozoa</taxon>
        <taxon>Arthropoda</taxon>
        <taxon>Hexapoda</taxon>
        <taxon>Insecta</taxon>
        <taxon>Pterygota</taxon>
        <taxon>Neoptera</taxon>
        <taxon>Paraneoptera</taxon>
        <taxon>Hemiptera</taxon>
        <taxon>Sternorrhyncha</taxon>
        <taxon>Aphidomorpha</taxon>
        <taxon>Aphidoidea</taxon>
        <taxon>Aphididae</taxon>
        <taxon>Aphidini</taxon>
        <taxon>Schizaphis</taxon>
    </lineage>
</organism>
<dbReference type="EMBL" id="GGMR01014412">
    <property type="protein sequence ID" value="MBY27031.1"/>
    <property type="molecule type" value="Transcribed_RNA"/>
</dbReference>
<gene>
    <name evidence="1" type="ORF">g.109419</name>
</gene>
<proteinExistence type="predicted"/>
<protein>
    <submittedName>
        <fullName evidence="1">Uncharacterized protein</fullName>
    </submittedName>
</protein>